<name>A0A914S4V2_PAREQ</name>
<sequence length="105" mass="12388">MKFHQQILQKLHFQLYPHTEPSDCRRPAWASHYILLLSSNCAQTASFIHIRNEDIQYHRLDGLGNHPHLKRNAAFHFALSSHYFGKRPDTFKYSQGVDKVMTWPL</sequence>
<dbReference type="WBParaSite" id="PEQ_0001336701-mRNA-1">
    <property type="protein sequence ID" value="PEQ_0001336701-mRNA-1"/>
    <property type="gene ID" value="PEQ_0001336701"/>
</dbReference>
<accession>A0A914S4V2</accession>
<evidence type="ECO:0000313" key="1">
    <source>
        <dbReference type="Proteomes" id="UP000887564"/>
    </source>
</evidence>
<evidence type="ECO:0000313" key="2">
    <source>
        <dbReference type="WBParaSite" id="PEQ_0001336701-mRNA-1"/>
    </source>
</evidence>
<proteinExistence type="predicted"/>
<organism evidence="1 2">
    <name type="scientific">Parascaris equorum</name>
    <name type="common">Equine roundworm</name>
    <dbReference type="NCBI Taxonomy" id="6256"/>
    <lineage>
        <taxon>Eukaryota</taxon>
        <taxon>Metazoa</taxon>
        <taxon>Ecdysozoa</taxon>
        <taxon>Nematoda</taxon>
        <taxon>Chromadorea</taxon>
        <taxon>Rhabditida</taxon>
        <taxon>Spirurina</taxon>
        <taxon>Ascaridomorpha</taxon>
        <taxon>Ascaridoidea</taxon>
        <taxon>Ascarididae</taxon>
        <taxon>Parascaris</taxon>
    </lineage>
</organism>
<keyword evidence="1" id="KW-1185">Reference proteome</keyword>
<reference evidence="2" key="1">
    <citation type="submission" date="2022-11" db="UniProtKB">
        <authorList>
            <consortium name="WormBaseParasite"/>
        </authorList>
    </citation>
    <scope>IDENTIFICATION</scope>
</reference>
<dbReference type="Proteomes" id="UP000887564">
    <property type="component" value="Unplaced"/>
</dbReference>
<protein>
    <submittedName>
        <fullName evidence="2">Uncharacterized protein</fullName>
    </submittedName>
</protein>
<dbReference type="AlphaFoldDB" id="A0A914S4V2"/>